<feature type="region of interest" description="Disordered" evidence="1">
    <location>
        <begin position="15"/>
        <end position="45"/>
    </location>
</feature>
<sequence>MASMEGSTEGWVSVARRGNAQNGYGTRKVQNGDGEGDQRMVGDSQANGNSVTRYQHEGMVTIALQRVQNDRGATLKILKLNGSGRQMVLIPKSNESRPWRGFVEAIEGLARTRAEQSIVQSLPSFPHTGIEAIIQVNLVKNIVKGAGDTGESQPRKDKGAYGYNHNTRSEVEKYDQSWKKGDQYCPPLTPIEESSPAKISIVKFRFDERGVGSVQMQEFLSMLSDREQRSSDEVREVEFAGPRSSIRIQQPILRDAAVAAIIVGCNAHRRNLHSPLELKDLNQQRRRNPCLKLPHFPLPTHGVVVRGGIPNEFEDENGDVDVELSGACAGPLVTVPHVGDVVYYFPQCHLKQI</sequence>
<accession>A0AAP0HRD6</accession>
<evidence type="ECO:0000256" key="1">
    <source>
        <dbReference type="SAM" id="MobiDB-lite"/>
    </source>
</evidence>
<organism evidence="2 3">
    <name type="scientific">Stephania cephalantha</name>
    <dbReference type="NCBI Taxonomy" id="152367"/>
    <lineage>
        <taxon>Eukaryota</taxon>
        <taxon>Viridiplantae</taxon>
        <taxon>Streptophyta</taxon>
        <taxon>Embryophyta</taxon>
        <taxon>Tracheophyta</taxon>
        <taxon>Spermatophyta</taxon>
        <taxon>Magnoliopsida</taxon>
        <taxon>Ranunculales</taxon>
        <taxon>Menispermaceae</taxon>
        <taxon>Menispermoideae</taxon>
        <taxon>Cissampelideae</taxon>
        <taxon>Stephania</taxon>
    </lineage>
</organism>
<gene>
    <name evidence="2" type="ORF">Scep_025651</name>
</gene>
<evidence type="ECO:0000313" key="3">
    <source>
        <dbReference type="Proteomes" id="UP001419268"/>
    </source>
</evidence>
<proteinExistence type="predicted"/>
<reference evidence="2 3" key="1">
    <citation type="submission" date="2024-01" db="EMBL/GenBank/DDBJ databases">
        <title>Genome assemblies of Stephania.</title>
        <authorList>
            <person name="Yang L."/>
        </authorList>
    </citation>
    <scope>NUCLEOTIDE SEQUENCE [LARGE SCALE GENOMIC DNA]</scope>
    <source>
        <strain evidence="2">JXDWG</strain>
        <tissue evidence="2">Leaf</tissue>
    </source>
</reference>
<protein>
    <submittedName>
        <fullName evidence="2">Uncharacterized protein</fullName>
    </submittedName>
</protein>
<dbReference type="Proteomes" id="UP001419268">
    <property type="component" value="Unassembled WGS sequence"/>
</dbReference>
<name>A0AAP0HRD6_9MAGN</name>
<dbReference type="AlphaFoldDB" id="A0AAP0HRD6"/>
<dbReference type="EMBL" id="JBBNAG010000011">
    <property type="protein sequence ID" value="KAK9094182.1"/>
    <property type="molecule type" value="Genomic_DNA"/>
</dbReference>
<keyword evidence="3" id="KW-1185">Reference proteome</keyword>
<comment type="caution">
    <text evidence="2">The sequence shown here is derived from an EMBL/GenBank/DDBJ whole genome shotgun (WGS) entry which is preliminary data.</text>
</comment>
<evidence type="ECO:0000313" key="2">
    <source>
        <dbReference type="EMBL" id="KAK9094182.1"/>
    </source>
</evidence>